<evidence type="ECO:0000256" key="3">
    <source>
        <dbReference type="ARBA" id="ARBA00011233"/>
    </source>
</evidence>
<reference evidence="6 7" key="1">
    <citation type="submission" date="2022-07" db="EMBL/GenBank/DDBJ databases">
        <title>Degradation activity of malathion, p-nitrophenol and potential low-temperature adaptation strategy of Rhodococcus sp. FXJ9.536.</title>
        <authorList>
            <person name="Huang J."/>
            <person name="Huang Y."/>
        </authorList>
    </citation>
    <scope>NUCLEOTIDE SEQUENCE [LARGE SCALE GENOMIC DNA]</scope>
    <source>
        <strain evidence="6 7">FXJ9.536</strain>
    </source>
</reference>
<evidence type="ECO:0000256" key="1">
    <source>
        <dbReference type="ARBA" id="ARBA00004761"/>
    </source>
</evidence>
<keyword evidence="4" id="KW-0456">Lyase</keyword>
<evidence type="ECO:0000313" key="7">
    <source>
        <dbReference type="Proteomes" id="UP001524501"/>
    </source>
</evidence>
<evidence type="ECO:0000256" key="4">
    <source>
        <dbReference type="ARBA" id="ARBA00023239"/>
    </source>
</evidence>
<dbReference type="PANTHER" id="PTHR30246">
    <property type="entry name" value="2-KETO-3-DEOXY-6-PHOSPHOGLUCONATE ALDOLASE"/>
    <property type="match status" value="1"/>
</dbReference>
<comment type="caution">
    <text evidence="6">The sequence shown here is derived from an EMBL/GenBank/DDBJ whole genome shotgun (WGS) entry which is preliminary data.</text>
</comment>
<evidence type="ECO:0000313" key="6">
    <source>
        <dbReference type="EMBL" id="MCQ4119987.1"/>
    </source>
</evidence>
<dbReference type="InterPro" id="IPR031338">
    <property type="entry name" value="KDPG/KHG_AS_2"/>
</dbReference>
<comment type="subunit">
    <text evidence="3">Homotrimer.</text>
</comment>
<sequence length="205" mass="20784">MTTSVIAVLRAADADRYAPVVNVLAENGVRAVELTMSTPGTLGSLSTIRRDAPDGVAIGVGTVTTVDQAGAAIDVGADFLVTPTTNLDVIATAVRAGVPIYPGGFTPTELWDGWNAGATAVKLFPASVVGPEYIGHLRGPFPDIQVVPSGGVGIADVPAWIAAGAAAVSLGGPLIGDALRGGDLGQLAERCRRLGDVVDEMEVTR</sequence>
<dbReference type="PANTHER" id="PTHR30246:SF1">
    <property type="entry name" value="2-DEHYDRO-3-DEOXY-6-PHOSPHOGALACTONATE ALDOLASE-RELATED"/>
    <property type="match status" value="1"/>
</dbReference>
<name>A0ABT1QCR1_9NOCA</name>
<dbReference type="CDD" id="cd00452">
    <property type="entry name" value="KDPG_aldolase"/>
    <property type="match status" value="1"/>
</dbReference>
<dbReference type="RefSeq" id="WP_255968678.1">
    <property type="nucleotide sequence ID" value="NZ_JANFQF010000009.1"/>
</dbReference>
<dbReference type="Pfam" id="PF01081">
    <property type="entry name" value="Aldolase"/>
    <property type="match status" value="1"/>
</dbReference>
<keyword evidence="5" id="KW-0119">Carbohydrate metabolism</keyword>
<dbReference type="EMBL" id="JANFQF010000009">
    <property type="protein sequence ID" value="MCQ4119987.1"/>
    <property type="molecule type" value="Genomic_DNA"/>
</dbReference>
<dbReference type="InterPro" id="IPR013785">
    <property type="entry name" value="Aldolase_TIM"/>
</dbReference>
<dbReference type="PROSITE" id="PS00160">
    <property type="entry name" value="ALDOLASE_KDPG_KHG_2"/>
    <property type="match status" value="1"/>
</dbReference>
<organism evidence="6 7">
    <name type="scientific">Rhodococcus tibetensis</name>
    <dbReference type="NCBI Taxonomy" id="2965064"/>
    <lineage>
        <taxon>Bacteria</taxon>
        <taxon>Bacillati</taxon>
        <taxon>Actinomycetota</taxon>
        <taxon>Actinomycetes</taxon>
        <taxon>Mycobacteriales</taxon>
        <taxon>Nocardiaceae</taxon>
        <taxon>Rhodococcus</taxon>
    </lineage>
</organism>
<keyword evidence="7" id="KW-1185">Reference proteome</keyword>
<accession>A0ABT1QCR1</accession>
<evidence type="ECO:0000256" key="5">
    <source>
        <dbReference type="ARBA" id="ARBA00023277"/>
    </source>
</evidence>
<dbReference type="Gene3D" id="3.20.20.70">
    <property type="entry name" value="Aldolase class I"/>
    <property type="match status" value="1"/>
</dbReference>
<proteinExistence type="inferred from homology"/>
<dbReference type="InterPro" id="IPR000887">
    <property type="entry name" value="Aldlse_KDPG_KHG"/>
</dbReference>
<comment type="similarity">
    <text evidence="2">Belongs to the KHG/KDPG aldolase family.</text>
</comment>
<dbReference type="NCBIfam" id="TIGR01182">
    <property type="entry name" value="eda"/>
    <property type="match status" value="1"/>
</dbReference>
<dbReference type="SUPFAM" id="SSF51569">
    <property type="entry name" value="Aldolase"/>
    <property type="match status" value="1"/>
</dbReference>
<comment type="pathway">
    <text evidence="1">Carbohydrate acid metabolism.</text>
</comment>
<evidence type="ECO:0000256" key="2">
    <source>
        <dbReference type="ARBA" id="ARBA00006906"/>
    </source>
</evidence>
<gene>
    <name evidence="6" type="ORF">NOF53_12525</name>
</gene>
<dbReference type="Proteomes" id="UP001524501">
    <property type="component" value="Unassembled WGS sequence"/>
</dbReference>
<protein>
    <submittedName>
        <fullName evidence="6">Bifunctional 4-hydroxy-2-oxoglutarate aldolase/2-dehydro-3-deoxy-phosphogluconate aldolase</fullName>
    </submittedName>
</protein>